<dbReference type="Proteomes" id="UP000010411">
    <property type="component" value="Unassembled WGS sequence"/>
</dbReference>
<proteinExistence type="predicted"/>
<dbReference type="AlphaFoldDB" id="L1KLX2"/>
<sequence>MRTWILQAGSENVAYRRTAGCAMKKLSAATTDPPTARGP</sequence>
<accession>L1KLX2</accession>
<evidence type="ECO:0000313" key="1">
    <source>
        <dbReference type="EMBL" id="EKX61607.1"/>
    </source>
</evidence>
<organism evidence="1 2">
    <name type="scientific">Streptomyces ipomoeae 91-03</name>
    <dbReference type="NCBI Taxonomy" id="698759"/>
    <lineage>
        <taxon>Bacteria</taxon>
        <taxon>Bacillati</taxon>
        <taxon>Actinomycetota</taxon>
        <taxon>Actinomycetes</taxon>
        <taxon>Kitasatosporales</taxon>
        <taxon>Streptomycetaceae</taxon>
        <taxon>Streptomyces</taxon>
    </lineage>
</organism>
<protein>
    <submittedName>
        <fullName evidence="1">Uncharacterized protein</fullName>
    </submittedName>
</protein>
<evidence type="ECO:0000313" key="2">
    <source>
        <dbReference type="Proteomes" id="UP000010411"/>
    </source>
</evidence>
<comment type="caution">
    <text evidence="1">The sequence shown here is derived from an EMBL/GenBank/DDBJ whole genome shotgun (WGS) entry which is preliminary data.</text>
</comment>
<keyword evidence="2" id="KW-1185">Reference proteome</keyword>
<dbReference type="EMBL" id="AEJC01000580">
    <property type="protein sequence ID" value="EKX61607.1"/>
    <property type="molecule type" value="Genomic_DNA"/>
</dbReference>
<reference evidence="1 2" key="1">
    <citation type="submission" date="2012-11" db="EMBL/GenBank/DDBJ databases">
        <authorList>
            <person name="Huguet-Tapia J.C."/>
            <person name="Durkin A.S."/>
            <person name="Pettis G.S."/>
            <person name="Badger J.H."/>
        </authorList>
    </citation>
    <scope>NUCLEOTIDE SEQUENCE [LARGE SCALE GENOMIC DNA]</scope>
    <source>
        <strain evidence="1 2">91-03</strain>
    </source>
</reference>
<gene>
    <name evidence="1" type="ORF">STRIP9103_00165</name>
</gene>
<name>L1KLX2_9ACTN</name>